<evidence type="ECO:0000313" key="2">
    <source>
        <dbReference type="Proteomes" id="UP000000784"/>
    </source>
</evidence>
<reference evidence="1 2" key="1">
    <citation type="journal article" date="2004" name="Appl. Environ. Microbiol.">
        <title>Mineralization of individual congeners of linear alkylbenzenesulfonate by defined pairs of heterotrophic bacteria.</title>
        <authorList>
            <person name="Schleheck D."/>
            <person name="Knepper T.P."/>
            <person name="Fischer K."/>
            <person name="Cook A.M."/>
        </authorList>
    </citation>
    <scope>NUCLEOTIDE SEQUENCE [LARGE SCALE GENOMIC DNA]</scope>
    <source>
        <strain evidence="2">DSM 14801 / SPH-1</strain>
    </source>
</reference>
<keyword evidence="2" id="KW-1185">Reference proteome</keyword>
<organism evidence="1 2">
    <name type="scientific">Delftia acidovorans (strain DSM 14801 / SPH-1)</name>
    <dbReference type="NCBI Taxonomy" id="398578"/>
    <lineage>
        <taxon>Bacteria</taxon>
        <taxon>Pseudomonadati</taxon>
        <taxon>Pseudomonadota</taxon>
        <taxon>Betaproteobacteria</taxon>
        <taxon>Burkholderiales</taxon>
        <taxon>Comamonadaceae</taxon>
        <taxon>Delftia</taxon>
    </lineage>
</organism>
<protein>
    <submittedName>
        <fullName evidence="1">Uncharacterized protein</fullName>
    </submittedName>
</protein>
<dbReference type="AlphaFoldDB" id="A9BYP6"/>
<dbReference type="EMBL" id="CP000884">
    <property type="protein sequence ID" value="ABX34589.1"/>
    <property type="molecule type" value="Genomic_DNA"/>
</dbReference>
<name>A9BYP6_DELAS</name>
<reference evidence="2" key="2">
    <citation type="submission" date="2007-11" db="EMBL/GenBank/DDBJ databases">
        <title>Complete sequence of Delftia acidovorans DSM 14801 / SPH-1.</title>
        <authorList>
            <person name="Copeland A."/>
            <person name="Lucas S."/>
            <person name="Lapidus A."/>
            <person name="Barry K."/>
            <person name="Glavina del Rio T."/>
            <person name="Dalin E."/>
            <person name="Tice H."/>
            <person name="Pitluck S."/>
            <person name="Lowry S."/>
            <person name="Clum A."/>
            <person name="Schmutz J."/>
            <person name="Larimer F."/>
            <person name="Land M."/>
            <person name="Hauser L."/>
            <person name="Kyrpides N."/>
            <person name="Kim E."/>
            <person name="Schleheck D."/>
            <person name="Richardson P."/>
        </authorList>
    </citation>
    <scope>NUCLEOTIDE SEQUENCE [LARGE SCALE GENOMIC DNA]</scope>
    <source>
        <strain evidence="2">DSM 14801 / SPH-1</strain>
    </source>
</reference>
<proteinExistence type="predicted"/>
<dbReference type="HOGENOM" id="CLU_2259151_0_0_4"/>
<dbReference type="STRING" id="398578.Daci_1949"/>
<gene>
    <name evidence="1" type="ordered locus">Daci_1949</name>
</gene>
<dbReference type="KEGG" id="dac:Daci_1949"/>
<dbReference type="eggNOG" id="ENOG502ZESR">
    <property type="taxonomic scope" value="Bacteria"/>
</dbReference>
<evidence type="ECO:0000313" key="1">
    <source>
        <dbReference type="EMBL" id="ABX34589.1"/>
    </source>
</evidence>
<dbReference type="RefSeq" id="WP_012203874.1">
    <property type="nucleotide sequence ID" value="NC_010002.1"/>
</dbReference>
<dbReference type="Proteomes" id="UP000000784">
    <property type="component" value="Chromosome"/>
</dbReference>
<accession>A9BYP6</accession>
<dbReference type="GeneID" id="24115676"/>
<sequence length="103" mass="11447">MRTVIDQGNGVKTLVQLNGDGSLTTGTMQDCESILERSKALHNEGMHGSKDMRLAASIPVVVIEKWCNDNGVRYEDLGRSAELKRRMLSDPALSSFRVWKGRI</sequence>